<evidence type="ECO:0000256" key="5">
    <source>
        <dbReference type="ARBA" id="ARBA00023029"/>
    </source>
</evidence>
<dbReference type="GO" id="GO:0006260">
    <property type="term" value="P:DNA replication"/>
    <property type="evidence" value="ECO:0007669"/>
    <property type="project" value="TreeGrafter"/>
</dbReference>
<feature type="region of interest" description="Disordered" evidence="10">
    <location>
        <begin position="733"/>
        <end position="783"/>
    </location>
</feature>
<evidence type="ECO:0000256" key="1">
    <source>
        <dbReference type="ARBA" id="ARBA00000213"/>
    </source>
</evidence>
<reference evidence="12 13" key="1">
    <citation type="submission" date="2014-05" db="EMBL/GenBank/DDBJ databases">
        <title>Draft genome sequence of a rare smut relative, Tilletiaria anomala UBC 951.</title>
        <authorList>
            <consortium name="DOE Joint Genome Institute"/>
            <person name="Toome M."/>
            <person name="Kuo A."/>
            <person name="Henrissat B."/>
            <person name="Lipzen A."/>
            <person name="Tritt A."/>
            <person name="Yoshinaga Y."/>
            <person name="Zane M."/>
            <person name="Barry K."/>
            <person name="Grigoriev I.V."/>
            <person name="Spatafora J.W."/>
            <person name="Aimea M.C."/>
        </authorList>
    </citation>
    <scope>NUCLEOTIDE SEQUENCE [LARGE SCALE GENOMIC DNA]</scope>
    <source>
        <strain evidence="12 13">UBC 951</strain>
    </source>
</reference>
<organism evidence="12 13">
    <name type="scientific">Tilletiaria anomala (strain ATCC 24038 / CBS 436.72 / UBC 951)</name>
    <dbReference type="NCBI Taxonomy" id="1037660"/>
    <lineage>
        <taxon>Eukaryota</taxon>
        <taxon>Fungi</taxon>
        <taxon>Dikarya</taxon>
        <taxon>Basidiomycota</taxon>
        <taxon>Ustilaginomycotina</taxon>
        <taxon>Exobasidiomycetes</taxon>
        <taxon>Georgefischeriales</taxon>
        <taxon>Tilletiariaceae</taxon>
        <taxon>Tilletiaria</taxon>
    </lineage>
</organism>
<dbReference type="InterPro" id="IPR013500">
    <property type="entry name" value="TopoI_cat_euk"/>
</dbReference>
<dbReference type="Gene3D" id="3.90.15.10">
    <property type="entry name" value="Topoisomerase I, Chain A, domain 3"/>
    <property type="match status" value="1"/>
</dbReference>
<dbReference type="GO" id="GO:0005730">
    <property type="term" value="C:nucleolus"/>
    <property type="evidence" value="ECO:0007669"/>
    <property type="project" value="TreeGrafter"/>
</dbReference>
<evidence type="ECO:0000256" key="10">
    <source>
        <dbReference type="SAM" id="MobiDB-lite"/>
    </source>
</evidence>
<evidence type="ECO:0000256" key="4">
    <source>
        <dbReference type="ARBA" id="ARBA00019632"/>
    </source>
</evidence>
<dbReference type="EMBL" id="JMSN01000022">
    <property type="protein sequence ID" value="KDN49199.1"/>
    <property type="molecule type" value="Genomic_DNA"/>
</dbReference>
<dbReference type="STRING" id="1037660.A0A066WDL8"/>
<comment type="similarity">
    <text evidence="2 9">Belongs to the type IB topoisomerase family.</text>
</comment>
<dbReference type="Gene3D" id="1.10.10.41">
    <property type="entry name" value="Yeast DNA topoisomerase - domain 1"/>
    <property type="match status" value="1"/>
</dbReference>
<dbReference type="Pfam" id="PF14370">
    <property type="entry name" value="Topo_C_assoc"/>
    <property type="match status" value="1"/>
</dbReference>
<feature type="compositionally biased region" description="Basic and acidic residues" evidence="10">
    <location>
        <begin position="744"/>
        <end position="774"/>
    </location>
</feature>
<keyword evidence="13" id="KW-1185">Reference proteome</keyword>
<feature type="compositionally biased region" description="Basic and acidic residues" evidence="10">
    <location>
        <begin position="624"/>
        <end position="638"/>
    </location>
</feature>
<dbReference type="Gene3D" id="2.170.11.10">
    <property type="entry name" value="DNA Topoisomerase I, domain 2"/>
    <property type="match status" value="1"/>
</dbReference>
<dbReference type="Gene3D" id="1.10.132.10">
    <property type="match status" value="1"/>
</dbReference>
<dbReference type="InterPro" id="IPR013499">
    <property type="entry name" value="TopoI_euk"/>
</dbReference>
<keyword evidence="6 9" id="KW-0238">DNA-binding</keyword>
<sequence>MAIVTKTEDQNEEGDDEEDSEEEGDDEDEDGEVGKKVKAKKPTYTPGRGAKKWETLYHNGPCFPPEYEPLPSHIKLVYDGTPVALPPESEEAAMFYAVKLETQHARNPIFNNNFFSDFKKLLANYPPMDMSAPKLEKFEKLDFRPMYEYWKSLKDAEAERKKALAPSARKKEVEERKKAEAEMKTCIVDGIEQKVGNVMVEPPALFLGRGEHPKTGRIKTRVMPEQITINHTLNDPNHPPPPPPKGHKWKAVVEDKNTTWLAFWQENINAQHKYMFLDPTSNFKTNADREKYEKARRLDKTVAKLRKNYTNALSSKSRKERQVATVIWLIDVYSLRVGNEKKEDEADTYGACSLLSEHCTLIEPNIVKLSFLGKDSMKFEDELICPEQVFKNFKMFGRSHAKDKKSGKIQLKKGTEPIFEVVDPSDINRWLQSRDNGGMQGLSAKVFRTYNASTTFQALLNKTEEWLSSRITADERALTPANLRLAYNEANRQVAILCNHQKTVNAVVHEKSMQRTEEKIFALRYERFKELQKLKNAGKPADLKKQYPAKEHDWAKHWKTILEDVDLDPEEIKAHEEKMISDKKARIQSSFERAMKEQEYLEGLKKAKKDEGVDKKAKGKKKAKNEDDKEEVVNKSLKSKEQVRDELKALDERLKELEKERKSGRSLAENVNVASCAKKILGKVEAIKKQEAERINKENTKEVALGTSKLNYIDPRITVAWLKKWDQRLIDLAGAPKKKSGSKTKKEDPDASSDKKSKAKAKKEVKDEKPDQRKNQAVGSEKMELGLQIMSIGQFFPMTMQKKFKWAATGDDDDKDLSPDWVFVENSESKMRSMNSAQKKQIEEGAPDEADKPKSILVKKKATAKASTNADFDSDDEPLGEKASAVPSTSTKPNGADDSDLSEDDAPPNKASGKGNSKKRSEPHDDEEEPLQHSAVKKHKSN</sequence>
<dbReference type="Pfam" id="PF02919">
    <property type="entry name" value="Topoisom_I_N"/>
    <property type="match status" value="1"/>
</dbReference>
<feature type="compositionally biased region" description="Acidic residues" evidence="10">
    <location>
        <begin position="897"/>
        <end position="906"/>
    </location>
</feature>
<dbReference type="InterPro" id="IPR051062">
    <property type="entry name" value="Topoisomerase_IB"/>
</dbReference>
<dbReference type="InterPro" id="IPR018521">
    <property type="entry name" value="TopoIB_AS"/>
</dbReference>
<evidence type="ECO:0000256" key="8">
    <source>
        <dbReference type="ARBA" id="ARBA00033297"/>
    </source>
</evidence>
<dbReference type="AlphaFoldDB" id="A0A066WDL8"/>
<dbReference type="OrthoDB" id="47179at2759"/>
<evidence type="ECO:0000256" key="3">
    <source>
        <dbReference type="ARBA" id="ARBA00012891"/>
    </source>
</evidence>
<evidence type="ECO:0000256" key="6">
    <source>
        <dbReference type="ARBA" id="ARBA00023125"/>
    </source>
</evidence>
<feature type="region of interest" description="Disordered" evidence="10">
    <location>
        <begin position="806"/>
        <end position="942"/>
    </location>
</feature>
<dbReference type="InterPro" id="IPR001631">
    <property type="entry name" value="TopoI"/>
</dbReference>
<dbReference type="GO" id="GO:0007059">
    <property type="term" value="P:chromosome segregation"/>
    <property type="evidence" value="ECO:0007669"/>
    <property type="project" value="TreeGrafter"/>
</dbReference>
<evidence type="ECO:0000256" key="9">
    <source>
        <dbReference type="PROSITE-ProRule" id="PRU01382"/>
    </source>
</evidence>
<protein>
    <recommendedName>
        <fullName evidence="4">DNA topoisomerase 1</fullName>
        <ecNumber evidence="3">5.6.2.1</ecNumber>
    </recommendedName>
    <alternativeName>
        <fullName evidence="8">DNA topoisomerase I</fullName>
    </alternativeName>
</protein>
<dbReference type="InParanoid" id="A0A066WDL8"/>
<dbReference type="RefSeq" id="XP_013244282.1">
    <property type="nucleotide sequence ID" value="XM_013388828.1"/>
</dbReference>
<dbReference type="PANTHER" id="PTHR10290">
    <property type="entry name" value="DNA TOPOISOMERASE I"/>
    <property type="match status" value="1"/>
</dbReference>
<dbReference type="PROSITE" id="PS52038">
    <property type="entry name" value="TOPO_IB_2"/>
    <property type="match status" value="1"/>
</dbReference>
<gene>
    <name evidence="12" type="ORF">K437DRAFT_222391</name>
</gene>
<evidence type="ECO:0000313" key="13">
    <source>
        <dbReference type="Proteomes" id="UP000027361"/>
    </source>
</evidence>
<dbReference type="HOGENOM" id="CLU_009193_1_0_1"/>
<feature type="compositionally biased region" description="Acidic residues" evidence="10">
    <location>
        <begin position="10"/>
        <end position="31"/>
    </location>
</feature>
<dbReference type="PROSITE" id="PS00176">
    <property type="entry name" value="TOPO_IB_1"/>
    <property type="match status" value="1"/>
</dbReference>
<feature type="domain" description="DNA topoisomerase I eukaryotic-type" evidence="11">
    <location>
        <begin position="205"/>
        <end position="726"/>
    </location>
</feature>
<dbReference type="GO" id="GO:0003677">
    <property type="term" value="F:DNA binding"/>
    <property type="evidence" value="ECO:0007669"/>
    <property type="project" value="UniProtKB-UniRule"/>
</dbReference>
<dbReference type="PRINTS" id="PR00416">
    <property type="entry name" value="EUTPISMRASEI"/>
</dbReference>
<dbReference type="InterPro" id="IPR014727">
    <property type="entry name" value="TopoI_cat_a/b-sub_euk"/>
</dbReference>
<comment type="catalytic activity">
    <reaction evidence="1 9">
        <text>ATP-independent breakage of single-stranded DNA, followed by passage and rejoining.</text>
        <dbReference type="EC" id="5.6.2.1"/>
    </reaction>
</comment>
<dbReference type="OMA" id="RCEHAQI"/>
<dbReference type="SUPFAM" id="SSF56741">
    <property type="entry name" value="Eukaryotic DNA topoisomerase I, N-terminal DNA-binding fragment"/>
    <property type="match status" value="1"/>
</dbReference>
<dbReference type="InterPro" id="IPR036202">
    <property type="entry name" value="TopoI_DNA-bd_euk_N_sf"/>
</dbReference>
<dbReference type="InterPro" id="IPR014711">
    <property type="entry name" value="TopoI_cat_a-hlx-sub_euk"/>
</dbReference>
<proteinExistence type="inferred from homology"/>
<dbReference type="SMART" id="SM00435">
    <property type="entry name" value="TOPEUc"/>
    <property type="match status" value="1"/>
</dbReference>
<evidence type="ECO:0000313" key="12">
    <source>
        <dbReference type="EMBL" id="KDN49199.1"/>
    </source>
</evidence>
<dbReference type="EC" id="5.6.2.1" evidence="3"/>
<feature type="region of interest" description="Disordered" evidence="10">
    <location>
        <begin position="1"/>
        <end position="50"/>
    </location>
</feature>
<dbReference type="Proteomes" id="UP000027361">
    <property type="component" value="Unassembled WGS sequence"/>
</dbReference>
<evidence type="ECO:0000256" key="7">
    <source>
        <dbReference type="ARBA" id="ARBA00023235"/>
    </source>
</evidence>
<feature type="region of interest" description="Disordered" evidence="10">
    <location>
        <begin position="611"/>
        <end position="638"/>
    </location>
</feature>
<comment type="caution">
    <text evidence="12">The sequence shown here is derived from an EMBL/GenBank/DDBJ whole genome shotgun (WGS) entry which is preliminary data.</text>
</comment>
<dbReference type="InterPro" id="IPR025834">
    <property type="entry name" value="TopoI_C_dom"/>
</dbReference>
<dbReference type="Pfam" id="PF01028">
    <property type="entry name" value="Topoisom_I"/>
    <property type="match status" value="1"/>
</dbReference>
<evidence type="ECO:0000259" key="11">
    <source>
        <dbReference type="SMART" id="SM00435"/>
    </source>
</evidence>
<dbReference type="InterPro" id="IPR011010">
    <property type="entry name" value="DNA_brk_join_enz"/>
</dbReference>
<dbReference type="InterPro" id="IPR013030">
    <property type="entry name" value="DNA_topo_DNA_db_N_dom2"/>
</dbReference>
<dbReference type="GO" id="GO:0005694">
    <property type="term" value="C:chromosome"/>
    <property type="evidence" value="ECO:0007669"/>
    <property type="project" value="InterPro"/>
</dbReference>
<keyword evidence="5 9" id="KW-0799">Topoisomerase</keyword>
<dbReference type="GO" id="GO:0006265">
    <property type="term" value="P:DNA topological change"/>
    <property type="evidence" value="ECO:0007669"/>
    <property type="project" value="UniProtKB-UniRule"/>
</dbReference>
<name>A0A066WDL8_TILAU</name>
<dbReference type="PANTHER" id="PTHR10290:SF3">
    <property type="entry name" value="DNA TOPOISOMERASE 1"/>
    <property type="match status" value="1"/>
</dbReference>
<evidence type="ECO:0000256" key="2">
    <source>
        <dbReference type="ARBA" id="ARBA00006645"/>
    </source>
</evidence>
<keyword evidence="7 9" id="KW-0413">Isomerase</keyword>
<feature type="active site" description="O-(3'-phospho-DNA)-tyrosine intermediate" evidence="9">
    <location>
        <position position="712"/>
    </location>
</feature>
<accession>A0A066WDL8</accession>
<dbReference type="GeneID" id="25262376"/>
<dbReference type="SUPFAM" id="SSF56349">
    <property type="entry name" value="DNA breaking-rejoining enzymes"/>
    <property type="match status" value="1"/>
</dbReference>
<dbReference type="GO" id="GO:0003917">
    <property type="term" value="F:DNA topoisomerase type I (single strand cut, ATP-independent) activity"/>
    <property type="evidence" value="ECO:0007669"/>
    <property type="project" value="UniProtKB-UniRule"/>
</dbReference>
<dbReference type="FunCoup" id="A0A066WDL8">
    <property type="interactions" value="276"/>
</dbReference>
<dbReference type="InterPro" id="IPR008336">
    <property type="entry name" value="TopoI_DNA-bd_euk"/>
</dbReference>
<dbReference type="InterPro" id="IPR013034">
    <property type="entry name" value="DNA_topo_DNA_db_N_dom1"/>
</dbReference>